<comment type="subunit">
    <text evidence="5">Part of an enzyme complex containing four subunits: a flavoprotein, an iron-sulfur protein, plus two membrane-anchoring proteins, SdhC and SdhD.</text>
</comment>
<feature type="transmembrane region" description="Helical" evidence="18">
    <location>
        <begin position="32"/>
        <end position="54"/>
    </location>
</feature>
<keyword evidence="16" id="KW-0408">Iron</keyword>
<evidence type="ECO:0000256" key="9">
    <source>
        <dbReference type="ARBA" id="ARBA00022519"/>
    </source>
</evidence>
<comment type="cofactor">
    <cofactor evidence="1">
        <name>heme</name>
        <dbReference type="ChEBI" id="CHEBI:30413"/>
    </cofactor>
</comment>
<keyword evidence="17 18" id="KW-0472">Membrane</keyword>
<keyword evidence="20" id="KW-1185">Reference proteome</keyword>
<keyword evidence="13" id="KW-0479">Metal-binding</keyword>
<keyword evidence="14" id="KW-0249">Electron transport</keyword>
<dbReference type="GO" id="GO:0017004">
    <property type="term" value="P:cytochrome complex assembly"/>
    <property type="evidence" value="ECO:0007669"/>
    <property type="project" value="TreeGrafter"/>
</dbReference>
<evidence type="ECO:0000256" key="2">
    <source>
        <dbReference type="ARBA" id="ARBA00004050"/>
    </source>
</evidence>
<dbReference type="Proteomes" id="UP000000270">
    <property type="component" value="Chromosome"/>
</dbReference>
<reference evidence="19 20" key="1">
    <citation type="journal article" date="2007" name="Appl. Environ. Microbiol.">
        <title>Rhizobial factors required for stem nodule maturation and maintenance in Sesbania rostrata-Azorhizobium caulinodans ORS571 symbiosis.</title>
        <authorList>
            <person name="Suzuki S."/>
            <person name="Aono T."/>
            <person name="Lee KB."/>
            <person name="Suzuki T."/>
            <person name="Liu CT."/>
            <person name="Miwa H."/>
            <person name="Wakao S."/>
            <person name="Iki T."/>
            <person name="Oyaizu H."/>
        </authorList>
    </citation>
    <scope>NUCLEOTIDE SEQUENCE [LARGE SCALE GENOMIC DNA]</scope>
    <source>
        <strain evidence="20">ATCC 43989 / DSM 5975 / JCM 20966 / LMG 6465 / NBRC 14845 / NCIMB 13405 / ORS 571</strain>
    </source>
</reference>
<dbReference type="CDD" id="cd03495">
    <property type="entry name" value="SQR_TypeC_SdhD_like"/>
    <property type="match status" value="1"/>
</dbReference>
<keyword evidence="11" id="KW-0349">Heme</keyword>
<evidence type="ECO:0000256" key="15">
    <source>
        <dbReference type="ARBA" id="ARBA00022989"/>
    </source>
</evidence>
<comment type="function">
    <text evidence="2">Membrane-anchoring subunit of succinate dehydrogenase (SDH).</text>
</comment>
<evidence type="ECO:0000256" key="7">
    <source>
        <dbReference type="ARBA" id="ARBA00022448"/>
    </source>
</evidence>
<gene>
    <name evidence="19" type="ordered locus">AZC_3744</name>
</gene>
<keyword evidence="10" id="KW-0816">Tricarboxylic acid cycle</keyword>
<evidence type="ECO:0000256" key="8">
    <source>
        <dbReference type="ARBA" id="ARBA00022475"/>
    </source>
</evidence>
<comment type="subcellular location">
    <subcellularLocation>
        <location evidence="3">Cell inner membrane</location>
        <topology evidence="3">Multi-pass membrane protein</topology>
    </subcellularLocation>
</comment>
<dbReference type="InterPro" id="IPR000701">
    <property type="entry name" value="SuccDH_FuR_B_TM-su"/>
</dbReference>
<dbReference type="STRING" id="438753.AZC_3744"/>
<evidence type="ECO:0000256" key="3">
    <source>
        <dbReference type="ARBA" id="ARBA00004429"/>
    </source>
</evidence>
<reference evidence="20" key="2">
    <citation type="submission" date="2007-04" db="EMBL/GenBank/DDBJ databases">
        <title>Complete genome sequence of the nitrogen-fixing bacterium Azorhizobium caulinodans ORS571.</title>
        <authorList>
            <person name="Lee K.B."/>
            <person name="Backer P.D."/>
            <person name="Aono T."/>
            <person name="Liu C.T."/>
            <person name="Suzuki S."/>
            <person name="Suzuki T."/>
            <person name="Kaneko T."/>
            <person name="Yamada M."/>
            <person name="Tabata S."/>
            <person name="Kupfer D.M."/>
            <person name="Najar F.Z."/>
            <person name="Wiley G.B."/>
            <person name="Roe B."/>
            <person name="Binnewies T."/>
            <person name="Ussery D."/>
            <person name="Vereecke D."/>
            <person name="Gevers D."/>
            <person name="Holsters M."/>
            <person name="Oyaizu H."/>
        </authorList>
    </citation>
    <scope>NUCLEOTIDE SEQUENCE [LARGE SCALE GENOMIC DNA]</scope>
    <source>
        <strain evidence="20">ATCC 43989 / DSM 5975 / JCM 20966 / LMG 6465 / NBRC 14845 / NCIMB 13405 / ORS 571</strain>
    </source>
</reference>
<dbReference type="GO" id="GO:0005886">
    <property type="term" value="C:plasma membrane"/>
    <property type="evidence" value="ECO:0007669"/>
    <property type="project" value="UniProtKB-SubCell"/>
</dbReference>
<dbReference type="eggNOG" id="COG2142">
    <property type="taxonomic scope" value="Bacteria"/>
</dbReference>
<dbReference type="HOGENOM" id="CLU_151315_0_0_5"/>
<dbReference type="SUPFAM" id="SSF81343">
    <property type="entry name" value="Fumarate reductase respiratory complex transmembrane subunits"/>
    <property type="match status" value="1"/>
</dbReference>
<reference evidence="19 20" key="5">
    <citation type="journal article" date="2010" name="Appl. Environ. Microbiol.">
        <title>phrR-like gene praR of Azorhizobium caulinodans ORS571 is essential for symbiosis with Sesbania rostrata and is involved in expression of reb genes.</title>
        <authorList>
            <person name="Akiba N."/>
            <person name="Aono T."/>
            <person name="Toyazaki H."/>
            <person name="Sato S."/>
            <person name="Oyaizu H."/>
        </authorList>
    </citation>
    <scope>NUCLEOTIDE SEQUENCE [LARGE SCALE GENOMIC DNA]</scope>
    <source>
        <strain evidence="20">ATCC 43989 / DSM 5975 / JCM 20966 / LMG 6465 / NBRC 14845 / NCIMB 13405 / ORS 571</strain>
    </source>
</reference>
<comment type="pathway">
    <text evidence="4">Carbohydrate metabolism; tricarboxylic acid cycle.</text>
</comment>
<dbReference type="AlphaFoldDB" id="A8INF2"/>
<dbReference type="GO" id="GO:0006099">
    <property type="term" value="P:tricarboxylic acid cycle"/>
    <property type="evidence" value="ECO:0007669"/>
    <property type="project" value="UniProtKB-UniPathway"/>
</dbReference>
<evidence type="ECO:0000256" key="14">
    <source>
        <dbReference type="ARBA" id="ARBA00022982"/>
    </source>
</evidence>
<reference evidence="19 20" key="3">
    <citation type="journal article" date="2008" name="BMC Genomics">
        <title>The genome of the versatile nitrogen fixer Azorhizobium caulinodans ORS571.</title>
        <authorList>
            <person name="Lee KB."/>
            <person name="Backer P.D."/>
            <person name="Aono T."/>
            <person name="Liu CT."/>
            <person name="Suzuki S."/>
            <person name="Suzuki T."/>
            <person name="Kaneko T."/>
            <person name="Yamada M."/>
            <person name="Tabata S."/>
            <person name="Kupfer D.M."/>
            <person name="Najar F.Z."/>
            <person name="Wiley G.B."/>
            <person name="Roe B."/>
            <person name="Binnewies T.T."/>
            <person name="Ussery D.W."/>
            <person name="D'Haeze W."/>
            <person name="Herder J.D."/>
            <person name="Gevers D."/>
            <person name="Vereecke D."/>
            <person name="Holsters M."/>
            <person name="Oyaizu H."/>
        </authorList>
    </citation>
    <scope>NUCLEOTIDE SEQUENCE [LARGE SCALE GENOMIC DNA]</scope>
    <source>
        <strain evidence="20">ATCC 43989 / DSM 5975 / JCM 20966 / LMG 6465 / NBRC 14845 / NCIMB 13405 / ORS 571</strain>
    </source>
</reference>
<dbReference type="GO" id="GO:0009055">
    <property type="term" value="F:electron transfer activity"/>
    <property type="evidence" value="ECO:0007669"/>
    <property type="project" value="TreeGrafter"/>
</dbReference>
<evidence type="ECO:0000256" key="1">
    <source>
        <dbReference type="ARBA" id="ARBA00001971"/>
    </source>
</evidence>
<evidence type="ECO:0000256" key="18">
    <source>
        <dbReference type="SAM" id="Phobius"/>
    </source>
</evidence>
<reference evidence="19 20" key="6">
    <citation type="journal article" date="2011" name="Appl. Environ. Microbiol.">
        <title>Involvement of the azorhizobial chromosome partition gene (parA) in the onset of bacteroid differentiation during Sesbania rostrata stem nodule development.</title>
        <authorList>
            <person name="Liu CT."/>
            <person name="Lee KB."/>
            <person name="Wang YS."/>
            <person name="Peng MH."/>
            <person name="Lee KT."/>
            <person name="Suzuki S."/>
            <person name="Suzuki T."/>
            <person name="Oyaizu H."/>
        </authorList>
    </citation>
    <scope>NUCLEOTIDE SEQUENCE [LARGE SCALE GENOMIC DNA]</scope>
    <source>
        <strain evidence="20">ATCC 43989 / DSM 5975 / JCM 20966 / LMG 6465 / NBRC 14845 / NCIMB 13405 / ORS 571</strain>
    </source>
</reference>
<accession>A8INF2</accession>
<dbReference type="KEGG" id="azc:AZC_3744"/>
<dbReference type="Gene3D" id="1.20.1300.10">
    <property type="entry name" value="Fumarate reductase/succinate dehydrogenase, transmembrane subunit"/>
    <property type="match status" value="1"/>
</dbReference>
<dbReference type="EMBL" id="AP009384">
    <property type="protein sequence ID" value="BAF89742.1"/>
    <property type="molecule type" value="Genomic_DNA"/>
</dbReference>
<evidence type="ECO:0000256" key="13">
    <source>
        <dbReference type="ARBA" id="ARBA00022723"/>
    </source>
</evidence>
<evidence type="ECO:0000256" key="5">
    <source>
        <dbReference type="ARBA" id="ARBA00011558"/>
    </source>
</evidence>
<dbReference type="NCBIfam" id="TIGR02968">
    <property type="entry name" value="succ_dehyd_anc"/>
    <property type="match status" value="1"/>
</dbReference>
<evidence type="ECO:0000256" key="17">
    <source>
        <dbReference type="ARBA" id="ARBA00023136"/>
    </source>
</evidence>
<dbReference type="RefSeq" id="WP_012172267.1">
    <property type="nucleotide sequence ID" value="NC_009937.1"/>
</dbReference>
<keyword evidence="9" id="KW-0997">Cell inner membrane</keyword>
<reference evidence="19 20" key="4">
    <citation type="journal article" date="2009" name="Appl. Environ. Microbiol.">
        <title>Comparative genome-wide transcriptional profiling of Azorhizobium caulinodans ORS571 grown under free-living and symbiotic conditions.</title>
        <authorList>
            <person name="Tsukada S."/>
            <person name="Aono T."/>
            <person name="Akiba N."/>
            <person name="Lee KB."/>
            <person name="Liu CT."/>
            <person name="Toyazaki H."/>
            <person name="Oyaizu H."/>
        </authorList>
    </citation>
    <scope>NUCLEOTIDE SEQUENCE [LARGE SCALE GENOMIC DNA]</scope>
    <source>
        <strain evidence="20">ATCC 43989 / DSM 5975 / JCM 20966 / LMG 6465 / NBRC 14845 / NCIMB 13405 / ORS 571</strain>
    </source>
</reference>
<dbReference type="PANTHER" id="PTHR38689">
    <property type="entry name" value="SUCCINATE DEHYDROGENASE HYDROPHOBIC MEMBRANE ANCHOR SUBUNIT"/>
    <property type="match status" value="1"/>
</dbReference>
<keyword evidence="7" id="KW-0813">Transport</keyword>
<evidence type="ECO:0000256" key="4">
    <source>
        <dbReference type="ARBA" id="ARBA00005163"/>
    </source>
</evidence>
<evidence type="ECO:0000313" key="20">
    <source>
        <dbReference type="Proteomes" id="UP000000270"/>
    </source>
</evidence>
<evidence type="ECO:0000256" key="6">
    <source>
        <dbReference type="ARBA" id="ARBA00019425"/>
    </source>
</evidence>
<organism evidence="19 20">
    <name type="scientific">Azorhizobium caulinodans (strain ATCC 43989 / DSM 5975 / JCM 20966 / LMG 6465 / NBRC 14845 / NCIMB 13405 / ORS 571)</name>
    <dbReference type="NCBI Taxonomy" id="438753"/>
    <lineage>
        <taxon>Bacteria</taxon>
        <taxon>Pseudomonadati</taxon>
        <taxon>Pseudomonadota</taxon>
        <taxon>Alphaproteobacteria</taxon>
        <taxon>Hyphomicrobiales</taxon>
        <taxon>Xanthobacteraceae</taxon>
        <taxon>Azorhizobium</taxon>
    </lineage>
</organism>
<keyword evidence="8" id="KW-1003">Cell membrane</keyword>
<evidence type="ECO:0000256" key="16">
    <source>
        <dbReference type="ARBA" id="ARBA00023004"/>
    </source>
</evidence>
<keyword evidence="12 18" id="KW-0812">Transmembrane</keyword>
<dbReference type="InterPro" id="IPR014312">
    <property type="entry name" value="Succ_DH_anchor"/>
</dbReference>
<proteinExistence type="predicted"/>
<sequence>MHSPMRTPLGRVRGLGSARSGTEHFFLQRLTAIGNLILVVITLGIMISLLGAGYNAAHATLGNPIVAVVILLLLLSVTTHMRIGMQVVIEDYVHSEGLKVALIIANTFFTTVVGLAGAFAVLKISLGG</sequence>
<feature type="transmembrane region" description="Helical" evidence="18">
    <location>
        <begin position="100"/>
        <end position="122"/>
    </location>
</feature>
<dbReference type="UniPathway" id="UPA00223"/>
<evidence type="ECO:0000256" key="10">
    <source>
        <dbReference type="ARBA" id="ARBA00022532"/>
    </source>
</evidence>
<dbReference type="GO" id="GO:0046872">
    <property type="term" value="F:metal ion binding"/>
    <property type="evidence" value="ECO:0007669"/>
    <property type="project" value="UniProtKB-KW"/>
</dbReference>
<evidence type="ECO:0000256" key="11">
    <source>
        <dbReference type="ARBA" id="ARBA00022617"/>
    </source>
</evidence>
<evidence type="ECO:0000313" key="19">
    <source>
        <dbReference type="EMBL" id="BAF89742.1"/>
    </source>
</evidence>
<dbReference type="GO" id="GO:0020037">
    <property type="term" value="F:heme binding"/>
    <property type="evidence" value="ECO:0007669"/>
    <property type="project" value="InterPro"/>
</dbReference>
<evidence type="ECO:0000256" key="12">
    <source>
        <dbReference type="ARBA" id="ARBA00022692"/>
    </source>
</evidence>
<protein>
    <recommendedName>
        <fullName evidence="6">Succinate dehydrogenase hydrophobic membrane anchor subunit</fullName>
    </recommendedName>
</protein>
<feature type="transmembrane region" description="Helical" evidence="18">
    <location>
        <begin position="61"/>
        <end position="80"/>
    </location>
</feature>
<dbReference type="Pfam" id="PF01127">
    <property type="entry name" value="Sdh_cyt"/>
    <property type="match status" value="1"/>
</dbReference>
<dbReference type="PANTHER" id="PTHR38689:SF1">
    <property type="entry name" value="SUCCINATE DEHYDROGENASE HYDROPHOBIC MEMBRANE ANCHOR SUBUNIT"/>
    <property type="match status" value="1"/>
</dbReference>
<name>A8INF2_AZOC5</name>
<dbReference type="InterPro" id="IPR034804">
    <property type="entry name" value="SQR/QFR_C/D"/>
</dbReference>
<keyword evidence="15 18" id="KW-1133">Transmembrane helix</keyword>